<reference evidence="3 4" key="1">
    <citation type="journal article" date="2009" name="Nature">
        <title>Evolution of pathogenicity and sexual reproduction in eight Candida genomes.</title>
        <authorList>
            <person name="Butler G."/>
            <person name="Rasmussen M.D."/>
            <person name="Lin M.F."/>
            <person name="Santos M.A."/>
            <person name="Sakthikumar S."/>
            <person name="Munro C.A."/>
            <person name="Rheinbay E."/>
            <person name="Grabherr M."/>
            <person name="Forche A."/>
            <person name="Reedy J.L."/>
            <person name="Agrafioti I."/>
            <person name="Arnaud M.B."/>
            <person name="Bates S."/>
            <person name="Brown A.J."/>
            <person name="Brunke S."/>
            <person name="Costanzo M.C."/>
            <person name="Fitzpatrick D.A."/>
            <person name="de Groot P.W."/>
            <person name="Harris D."/>
            <person name="Hoyer L.L."/>
            <person name="Hube B."/>
            <person name="Klis F.M."/>
            <person name="Kodira C."/>
            <person name="Lennard N."/>
            <person name="Logue M.E."/>
            <person name="Martin R."/>
            <person name="Neiman A.M."/>
            <person name="Nikolaou E."/>
            <person name="Quail M.A."/>
            <person name="Quinn J."/>
            <person name="Santos M.C."/>
            <person name="Schmitzberger F.F."/>
            <person name="Sherlock G."/>
            <person name="Shah P."/>
            <person name="Silverstein K.A."/>
            <person name="Skrzypek M.S."/>
            <person name="Soll D."/>
            <person name="Staggs R."/>
            <person name="Stansfield I."/>
            <person name="Stumpf M.P."/>
            <person name="Sudbery P.E."/>
            <person name="Srikantha T."/>
            <person name="Zeng Q."/>
            <person name="Berman J."/>
            <person name="Berriman M."/>
            <person name="Heitman J."/>
            <person name="Gow N.A."/>
            <person name="Lorenz M.C."/>
            <person name="Birren B.W."/>
            <person name="Kellis M."/>
            <person name="Cuomo C.A."/>
        </authorList>
    </citation>
    <scope>NUCLEOTIDE SEQUENCE [LARGE SCALE GENOMIC DNA]</scope>
    <source>
        <strain evidence="4">ATCC MYA-3404 / T1</strain>
    </source>
</reference>
<sequence length="596" mass="69790">MSYNQRPRKHRVYTEINGVLYLTINNSNQNQDHYIDSSYFPQVSNSRSEYELRIEQRERDVAVKEIQMEKKQNSLSQRESQLVAKEHGFSNRSILLDEKSRKLAADMRSYQEKDAMIKNRIKLFEADKAKFENYKTQYERTKNQLGQNLISRFENMVESQILSNILGDFGELRFELDNFMQWTSDEVEDNIINNRRELSRLKQQNDQLLETIRSYDEIMGIQVTRFNCLFNEVSSIKRIQTGIADLEKRLEMKDNILALKEIQLSHRDKDLKAKDNQLKELANQLKIKDDELLAKEKELMDKDKELLAKDKELLLKDREQLDKEKSIMNSPIETWGYETQLGKSEIKSNEEPDAKSMKNDLNKLQLNMNSALCQFEMTNDQIAANLAKTERVKEIDDESDTESDPETINSLNNFRNIVKKCIPTFDDTPFEGDENVKHAEFKREFVINGSHDPNIVDKITKLQNHFREGKLSSELWPIEAEFYLEGNLQDTYTRQRSYPLIPGNMRWLDIGKVLLSNSIVKYNIDTSEEDEEPEDKHEEEEEEEAAVGTKDEEEQVHEDQEEEESTPSTISLDEFTEEEEVDITSGLSTDYEADVD</sequence>
<dbReference type="AlphaFoldDB" id="C5M3J4"/>
<evidence type="ECO:0000313" key="4">
    <source>
        <dbReference type="Proteomes" id="UP000002037"/>
    </source>
</evidence>
<evidence type="ECO:0000256" key="1">
    <source>
        <dbReference type="SAM" id="Coils"/>
    </source>
</evidence>
<dbReference type="OrthoDB" id="10665652at2759"/>
<organism evidence="3 4">
    <name type="scientific">Candida tropicalis (strain ATCC MYA-3404 / T1)</name>
    <name type="common">Yeast</name>
    <dbReference type="NCBI Taxonomy" id="294747"/>
    <lineage>
        <taxon>Eukaryota</taxon>
        <taxon>Fungi</taxon>
        <taxon>Dikarya</taxon>
        <taxon>Ascomycota</taxon>
        <taxon>Saccharomycotina</taxon>
        <taxon>Pichiomycetes</taxon>
        <taxon>Debaryomycetaceae</taxon>
        <taxon>Candida/Lodderomyces clade</taxon>
        <taxon>Candida</taxon>
    </lineage>
</organism>
<protein>
    <submittedName>
        <fullName evidence="3">Uncharacterized protein</fullName>
    </submittedName>
</protein>
<proteinExistence type="predicted"/>
<gene>
    <name evidence="3" type="ORF">CTRG_00633</name>
</gene>
<evidence type="ECO:0000313" key="3">
    <source>
        <dbReference type="EMBL" id="EER35894.1"/>
    </source>
</evidence>
<dbReference type="VEuPathDB" id="FungiDB:CTRG_00633"/>
<dbReference type="RefSeq" id="XP_002545852.1">
    <property type="nucleotide sequence ID" value="XM_002545806.1"/>
</dbReference>
<dbReference type="GeneID" id="8298385"/>
<feature type="coiled-coil region" evidence="1">
    <location>
        <begin position="271"/>
        <end position="324"/>
    </location>
</feature>
<keyword evidence="1" id="KW-0175">Coiled coil</keyword>
<dbReference type="Proteomes" id="UP000002037">
    <property type="component" value="Unassembled WGS sequence"/>
</dbReference>
<dbReference type="STRING" id="294747.C5M3J4"/>
<keyword evidence="4" id="KW-1185">Reference proteome</keyword>
<feature type="region of interest" description="Disordered" evidence="2">
    <location>
        <begin position="524"/>
        <end position="596"/>
    </location>
</feature>
<feature type="coiled-coil region" evidence="1">
    <location>
        <begin position="184"/>
        <end position="218"/>
    </location>
</feature>
<name>C5M3J4_CANTT</name>
<evidence type="ECO:0000256" key="2">
    <source>
        <dbReference type="SAM" id="MobiDB-lite"/>
    </source>
</evidence>
<dbReference type="KEGG" id="ctp:CTRG_00633"/>
<dbReference type="EMBL" id="GG692395">
    <property type="protein sequence ID" value="EER35894.1"/>
    <property type="molecule type" value="Genomic_DNA"/>
</dbReference>
<accession>C5M3J4</accession>
<feature type="compositionally biased region" description="Acidic residues" evidence="2">
    <location>
        <begin position="526"/>
        <end position="565"/>
    </location>
</feature>
<dbReference type="HOGENOM" id="CLU_457810_0_0_1"/>